<protein>
    <submittedName>
        <fullName evidence="1">Uncharacterized protein</fullName>
    </submittedName>
</protein>
<evidence type="ECO:0000313" key="2">
    <source>
        <dbReference type="Proteomes" id="UP000298652"/>
    </source>
</evidence>
<dbReference type="Proteomes" id="UP000298652">
    <property type="component" value="Chromosome 1"/>
</dbReference>
<dbReference type="AlphaFoldDB" id="A0A4U6WGY1"/>
<gene>
    <name evidence="1" type="ORF">SEVIR_1G288100v2</name>
</gene>
<reference evidence="1" key="1">
    <citation type="submission" date="2019-03" db="EMBL/GenBank/DDBJ databases">
        <title>WGS assembly of Setaria viridis.</title>
        <authorList>
            <person name="Huang P."/>
            <person name="Jenkins J."/>
            <person name="Grimwood J."/>
            <person name="Barry K."/>
            <person name="Healey A."/>
            <person name="Mamidi S."/>
            <person name="Sreedasyam A."/>
            <person name="Shu S."/>
            <person name="Feldman M."/>
            <person name="Wu J."/>
            <person name="Yu Y."/>
            <person name="Chen C."/>
            <person name="Johnson J."/>
            <person name="Rokhsar D."/>
            <person name="Baxter I."/>
            <person name="Schmutz J."/>
            <person name="Brutnell T."/>
            <person name="Kellogg E."/>
        </authorList>
    </citation>
    <scope>NUCLEOTIDE SEQUENCE [LARGE SCALE GENOMIC DNA]</scope>
</reference>
<organism evidence="1 2">
    <name type="scientific">Setaria viridis</name>
    <name type="common">Green bristlegrass</name>
    <name type="synonym">Setaria italica subsp. viridis</name>
    <dbReference type="NCBI Taxonomy" id="4556"/>
    <lineage>
        <taxon>Eukaryota</taxon>
        <taxon>Viridiplantae</taxon>
        <taxon>Streptophyta</taxon>
        <taxon>Embryophyta</taxon>
        <taxon>Tracheophyta</taxon>
        <taxon>Spermatophyta</taxon>
        <taxon>Magnoliopsida</taxon>
        <taxon>Liliopsida</taxon>
        <taxon>Poales</taxon>
        <taxon>Poaceae</taxon>
        <taxon>PACMAD clade</taxon>
        <taxon>Panicoideae</taxon>
        <taxon>Panicodae</taxon>
        <taxon>Paniceae</taxon>
        <taxon>Cenchrinae</taxon>
        <taxon>Setaria</taxon>
    </lineage>
</organism>
<keyword evidence="2" id="KW-1185">Reference proteome</keyword>
<accession>A0A4U6WGY1</accession>
<evidence type="ECO:0000313" key="1">
    <source>
        <dbReference type="EMBL" id="TKW41043.1"/>
    </source>
</evidence>
<name>A0A4U6WGY1_SETVI</name>
<sequence length="84" mass="9214">MDLSFHCRVLEALNLCSPPQQSTACSYQARSGLGDRSYTATRGNTRRSNPCQCNNEPTPFAHHCNGHCSAASHMLWASQFAQQG</sequence>
<proteinExistence type="predicted"/>
<dbReference type="Gramene" id="TKW41043">
    <property type="protein sequence ID" value="TKW41043"/>
    <property type="gene ID" value="SEVIR_1G288100v2"/>
</dbReference>
<dbReference type="EMBL" id="CM016552">
    <property type="protein sequence ID" value="TKW41043.1"/>
    <property type="molecule type" value="Genomic_DNA"/>
</dbReference>